<gene>
    <name evidence="2" type="ORF">RM764_20400</name>
</gene>
<dbReference type="Proteomes" id="UP001183809">
    <property type="component" value="Unassembled WGS sequence"/>
</dbReference>
<comment type="caution">
    <text evidence="2">The sequence shown here is derived from an EMBL/GenBank/DDBJ whole genome shotgun (WGS) entry which is preliminary data.</text>
</comment>
<evidence type="ECO:0000313" key="2">
    <source>
        <dbReference type="EMBL" id="MDT0465339.1"/>
    </source>
</evidence>
<sequence length="111" mass="11541">MARAPEGNGDERAPARPPSGETADRSAPSDDSHDTALSLRLDGNEVSPRTAKRKRACLSDVLGLAVEEQYLTMPVTPITAVKRTAPKSVEAGDPESVANPPPGPRAAGRGT</sequence>
<accession>A0ABU2TWP6</accession>
<evidence type="ECO:0000313" key="3">
    <source>
        <dbReference type="Proteomes" id="UP001183809"/>
    </source>
</evidence>
<feature type="region of interest" description="Disordered" evidence="1">
    <location>
        <begin position="1"/>
        <end position="53"/>
    </location>
</feature>
<feature type="compositionally biased region" description="Basic and acidic residues" evidence="1">
    <location>
        <begin position="22"/>
        <end position="34"/>
    </location>
</feature>
<reference evidence="3" key="1">
    <citation type="submission" date="2023-07" db="EMBL/GenBank/DDBJ databases">
        <title>30 novel species of actinomycetes from the DSMZ collection.</title>
        <authorList>
            <person name="Nouioui I."/>
        </authorList>
    </citation>
    <scope>NUCLEOTIDE SEQUENCE [LARGE SCALE GENOMIC DNA]</scope>
    <source>
        <strain evidence="3">DSM 41699</strain>
    </source>
</reference>
<organism evidence="2 3">
    <name type="scientific">Streptomyces gibsoniae</name>
    <dbReference type="NCBI Taxonomy" id="3075529"/>
    <lineage>
        <taxon>Bacteria</taxon>
        <taxon>Bacillati</taxon>
        <taxon>Actinomycetota</taxon>
        <taxon>Actinomycetes</taxon>
        <taxon>Kitasatosporales</taxon>
        <taxon>Streptomycetaceae</taxon>
        <taxon>Streptomyces</taxon>
    </lineage>
</organism>
<protein>
    <submittedName>
        <fullName evidence="2">Uncharacterized protein</fullName>
    </submittedName>
</protein>
<name>A0ABU2TWP6_9ACTN</name>
<proteinExistence type="predicted"/>
<dbReference type="EMBL" id="JAVREY010000023">
    <property type="protein sequence ID" value="MDT0465339.1"/>
    <property type="molecule type" value="Genomic_DNA"/>
</dbReference>
<keyword evidence="3" id="KW-1185">Reference proteome</keyword>
<feature type="region of interest" description="Disordered" evidence="1">
    <location>
        <begin position="84"/>
        <end position="111"/>
    </location>
</feature>
<evidence type="ECO:0000256" key="1">
    <source>
        <dbReference type="SAM" id="MobiDB-lite"/>
    </source>
</evidence>